<evidence type="ECO:0000256" key="2">
    <source>
        <dbReference type="ARBA" id="ARBA00022840"/>
    </source>
</evidence>
<dbReference type="STRING" id="59750.AWC31_28160"/>
<dbReference type="AlphaFoldDB" id="A0A132PHJ9"/>
<dbReference type="GO" id="GO:0140662">
    <property type="term" value="F:ATP-dependent protein folding chaperone"/>
    <property type="evidence" value="ECO:0007669"/>
    <property type="project" value="InterPro"/>
</dbReference>
<sequence>MRDCLGLSVGTTNLVAITDQAPILRRTVLTLFGHRRPEVGVPGENPQLTEPGLVITDFVERVGDPVPLVAPDGSAHRGVDLLAEAVEAMTRAASPVRRPDTSVLAVPAHWRPAALDAVRAALPGVRVVPDSVAALTAIQAHPGLPARGVVALVDFGATGTSLTLADADAGFATVGQTVRFDDFSGDLIDQEILRHVLADLDAEPSGTAAVATLTRLREQCRIAKERLSYQSATGLVGPEPGRTIRFTRAELEAVVAEPLDRVIDALLDLMRRTGIHPAQLAALVTVGGGARIPVVTQRLSEALRMPVTTVPQAQVIGAVGAGLLARRGQDETATRQAAVAPASLTGTVAASVLAWSAVDDVPEVAEFVPEAVSEEAARPAFVFAETAPEPAPERSAPWYRRGGVVLYAATFLALVGTVGWLLSARADRMDAAAASAASLAPQTVPAESPLAQSLPAPPTRTVVVQEPAGSAPAQAAPRPAAAPRLVQSGQAAPAPRAVPRPAPQAAPRPAPRPAAPPPAPAPIPRFPVPQLPVPQLPIPQLPVPTFVPPTSTPAPQPEPTPTPEPTQTPEPEPEPTQAPEPEPTQAPEPEPTQAPEPEPTQAPAPEPTPEPAPEPMPEPTATSTPPSP</sequence>
<proteinExistence type="predicted"/>
<organism evidence="6 7">
    <name type="scientific">Mycolicibacterium wolinskyi</name>
    <dbReference type="NCBI Taxonomy" id="59750"/>
    <lineage>
        <taxon>Bacteria</taxon>
        <taxon>Bacillati</taxon>
        <taxon>Actinomycetota</taxon>
        <taxon>Actinomycetes</taxon>
        <taxon>Mycobacteriales</taxon>
        <taxon>Mycobacteriaceae</taxon>
        <taxon>Mycolicibacterium</taxon>
    </lineage>
</organism>
<evidence type="ECO:0000256" key="5">
    <source>
        <dbReference type="SAM" id="Phobius"/>
    </source>
</evidence>
<protein>
    <recommendedName>
        <fullName evidence="8">Molecular chaperone</fullName>
    </recommendedName>
</protein>
<evidence type="ECO:0000256" key="1">
    <source>
        <dbReference type="ARBA" id="ARBA00022741"/>
    </source>
</evidence>
<name>A0A132PHJ9_9MYCO</name>
<dbReference type="Gene3D" id="3.30.420.40">
    <property type="match status" value="2"/>
</dbReference>
<feature type="compositionally biased region" description="Low complexity" evidence="4">
    <location>
        <begin position="619"/>
        <end position="628"/>
    </location>
</feature>
<evidence type="ECO:0008006" key="8">
    <source>
        <dbReference type="Google" id="ProtNLM"/>
    </source>
</evidence>
<dbReference type="Pfam" id="PF00012">
    <property type="entry name" value="HSP70"/>
    <property type="match status" value="1"/>
</dbReference>
<keyword evidence="5" id="KW-1133">Transmembrane helix</keyword>
<feature type="region of interest" description="Disordered" evidence="4">
    <location>
        <begin position="467"/>
        <end position="628"/>
    </location>
</feature>
<evidence type="ECO:0000313" key="7">
    <source>
        <dbReference type="Proteomes" id="UP000070612"/>
    </source>
</evidence>
<gene>
    <name evidence="6" type="ORF">AFM11_23435</name>
</gene>
<keyword evidence="3" id="KW-0143">Chaperone</keyword>
<dbReference type="CDD" id="cd10170">
    <property type="entry name" value="ASKHA_NBD_HSP70"/>
    <property type="match status" value="1"/>
</dbReference>
<dbReference type="SUPFAM" id="SSF53067">
    <property type="entry name" value="Actin-like ATPase domain"/>
    <property type="match status" value="1"/>
</dbReference>
<evidence type="ECO:0000313" key="6">
    <source>
        <dbReference type="EMBL" id="KWX21806.1"/>
    </source>
</evidence>
<evidence type="ECO:0000256" key="4">
    <source>
        <dbReference type="SAM" id="MobiDB-lite"/>
    </source>
</evidence>
<dbReference type="RefSeq" id="WP_067853188.1">
    <property type="nucleotide sequence ID" value="NZ_LGTW01000017.1"/>
</dbReference>
<keyword evidence="5" id="KW-0812">Transmembrane</keyword>
<feature type="compositionally biased region" description="Pro residues" evidence="4">
    <location>
        <begin position="496"/>
        <end position="618"/>
    </location>
</feature>
<dbReference type="PATRIC" id="fig|59750.3.peg.2042"/>
<dbReference type="GO" id="GO:0005524">
    <property type="term" value="F:ATP binding"/>
    <property type="evidence" value="ECO:0007669"/>
    <property type="project" value="UniProtKB-KW"/>
</dbReference>
<evidence type="ECO:0000256" key="3">
    <source>
        <dbReference type="ARBA" id="ARBA00023186"/>
    </source>
</evidence>
<keyword evidence="7" id="KW-1185">Reference proteome</keyword>
<comment type="caution">
    <text evidence="6">The sequence shown here is derived from an EMBL/GenBank/DDBJ whole genome shotgun (WGS) entry which is preliminary data.</text>
</comment>
<feature type="compositionally biased region" description="Low complexity" evidence="4">
    <location>
        <begin position="467"/>
        <end position="483"/>
    </location>
</feature>
<dbReference type="PANTHER" id="PTHR42749:SF1">
    <property type="entry name" value="CELL SHAPE-DETERMINING PROTEIN MREB"/>
    <property type="match status" value="1"/>
</dbReference>
<dbReference type="Proteomes" id="UP000070612">
    <property type="component" value="Unassembled WGS sequence"/>
</dbReference>
<dbReference type="InterPro" id="IPR013126">
    <property type="entry name" value="Hsp_70_fam"/>
</dbReference>
<keyword evidence="5" id="KW-0472">Membrane</keyword>
<dbReference type="InterPro" id="IPR043129">
    <property type="entry name" value="ATPase_NBD"/>
</dbReference>
<keyword evidence="1" id="KW-0547">Nucleotide-binding</keyword>
<feature type="transmembrane region" description="Helical" evidence="5">
    <location>
        <begin position="404"/>
        <end position="422"/>
    </location>
</feature>
<dbReference type="PANTHER" id="PTHR42749">
    <property type="entry name" value="CELL SHAPE-DETERMINING PROTEIN MREB"/>
    <property type="match status" value="1"/>
</dbReference>
<accession>A0A132PHJ9</accession>
<dbReference type="Gene3D" id="3.90.640.10">
    <property type="entry name" value="Actin, Chain A, domain 4"/>
    <property type="match status" value="1"/>
</dbReference>
<dbReference type="EMBL" id="LGTW01000017">
    <property type="protein sequence ID" value="KWX21806.1"/>
    <property type="molecule type" value="Genomic_DNA"/>
</dbReference>
<reference evidence="6 7" key="1">
    <citation type="submission" date="2015-07" db="EMBL/GenBank/DDBJ databases">
        <title>A draft genome sequence of Mycobacterium wolinskyi.</title>
        <authorList>
            <person name="de Man T.J."/>
            <person name="Perry K.A."/>
            <person name="Coulliette A.D."/>
            <person name="Jensen B."/>
            <person name="Toney N.C."/>
            <person name="Limbago B.M."/>
            <person name="Noble-Wang J."/>
        </authorList>
    </citation>
    <scope>NUCLEOTIDE SEQUENCE [LARGE SCALE GENOMIC DNA]</scope>
    <source>
        <strain evidence="6 7">CDC_01</strain>
    </source>
</reference>
<keyword evidence="2" id="KW-0067">ATP-binding</keyword>